<evidence type="ECO:0000256" key="2">
    <source>
        <dbReference type="ARBA" id="ARBA00022801"/>
    </source>
</evidence>
<dbReference type="RefSeq" id="WP_094604050.1">
    <property type="nucleotide sequence ID" value="NZ_CP155573.1"/>
</dbReference>
<dbReference type="InterPro" id="IPR002933">
    <property type="entry name" value="Peptidase_M20"/>
</dbReference>
<dbReference type="CDD" id="cd03884">
    <property type="entry name" value="M20_bAS"/>
    <property type="match status" value="1"/>
</dbReference>
<dbReference type="Gene3D" id="3.30.70.360">
    <property type="match status" value="1"/>
</dbReference>
<evidence type="ECO:0000259" key="3">
    <source>
        <dbReference type="Pfam" id="PF07687"/>
    </source>
</evidence>
<dbReference type="NCBIfam" id="NF006771">
    <property type="entry name" value="PRK09290.1-5"/>
    <property type="match status" value="1"/>
</dbReference>
<evidence type="ECO:0000256" key="1">
    <source>
        <dbReference type="ARBA" id="ARBA00006153"/>
    </source>
</evidence>
<dbReference type="SUPFAM" id="SSF53187">
    <property type="entry name" value="Zn-dependent exopeptidases"/>
    <property type="match status" value="1"/>
</dbReference>
<evidence type="ECO:0000313" key="5">
    <source>
        <dbReference type="Proteomes" id="UP000216752"/>
    </source>
</evidence>
<dbReference type="GO" id="GO:0016787">
    <property type="term" value="F:hydrolase activity"/>
    <property type="evidence" value="ECO:0007669"/>
    <property type="project" value="UniProtKB-KW"/>
</dbReference>
<dbReference type="InterPro" id="IPR036264">
    <property type="entry name" value="Bact_exopeptidase_dim_dom"/>
</dbReference>
<dbReference type="PIRSF" id="PIRSF001235">
    <property type="entry name" value="Amidase_carbamoylase"/>
    <property type="match status" value="1"/>
</dbReference>
<feature type="domain" description="Peptidase M20 dimerisation" evidence="3">
    <location>
        <begin position="214"/>
        <end position="307"/>
    </location>
</feature>
<dbReference type="EMBL" id="CP155573">
    <property type="protein sequence ID" value="XFO68261.1"/>
    <property type="molecule type" value="Genomic_DNA"/>
</dbReference>
<dbReference type="Pfam" id="PF01546">
    <property type="entry name" value="Peptidase_M20"/>
    <property type="match status" value="1"/>
</dbReference>
<dbReference type="EC" id="3.-.-.-" evidence="4"/>
<dbReference type="NCBIfam" id="TIGR01879">
    <property type="entry name" value="hydantase"/>
    <property type="match status" value="1"/>
</dbReference>
<evidence type="ECO:0000313" key="4">
    <source>
        <dbReference type="EMBL" id="XFO68261.1"/>
    </source>
</evidence>
<gene>
    <name evidence="4" type="ORF">SPSIL_044810</name>
</gene>
<comment type="similarity">
    <text evidence="1">Belongs to the peptidase M20 family.</text>
</comment>
<accession>A0ABZ3IRC5</accession>
<keyword evidence="2 4" id="KW-0378">Hydrolase</keyword>
<dbReference type="Proteomes" id="UP000216752">
    <property type="component" value="Chromosome"/>
</dbReference>
<dbReference type="Gene3D" id="3.40.630.10">
    <property type="entry name" value="Zn peptidases"/>
    <property type="match status" value="1"/>
</dbReference>
<dbReference type="InterPro" id="IPR011650">
    <property type="entry name" value="Peptidase_M20_dimer"/>
</dbReference>
<protein>
    <submittedName>
        <fullName evidence="4">Hydrolase</fullName>
        <ecNumber evidence="4">3.-.-.-</ecNumber>
    </submittedName>
</protein>
<organism evidence="4 5">
    <name type="scientific">Sporomusa silvacetica DSM 10669</name>
    <dbReference type="NCBI Taxonomy" id="1123289"/>
    <lineage>
        <taxon>Bacteria</taxon>
        <taxon>Bacillati</taxon>
        <taxon>Bacillota</taxon>
        <taxon>Negativicutes</taxon>
        <taxon>Selenomonadales</taxon>
        <taxon>Sporomusaceae</taxon>
        <taxon>Sporomusa</taxon>
    </lineage>
</organism>
<dbReference type="Pfam" id="PF07687">
    <property type="entry name" value="M20_dimer"/>
    <property type="match status" value="1"/>
</dbReference>
<dbReference type="PANTHER" id="PTHR32494:SF5">
    <property type="entry name" value="ALLANTOATE AMIDOHYDROLASE"/>
    <property type="match status" value="1"/>
</dbReference>
<reference evidence="4" key="1">
    <citation type="submission" date="2024-05" db="EMBL/GenBank/DDBJ databases">
        <title>Isolation and characterization of Sporomusa carbonis sp. nov., a carboxydotrophic hydrogenogen in the genus of Sporomusa isolated from a charcoal burning pile.</title>
        <authorList>
            <person name="Boeer T."/>
            <person name="Rosenbaum F."/>
            <person name="Eysell L."/>
            <person name="Mueller V."/>
            <person name="Daniel R."/>
            <person name="Poehlein A."/>
        </authorList>
    </citation>
    <scope>NUCLEOTIDE SEQUENCE [LARGE SCALE GENOMIC DNA]</scope>
    <source>
        <strain evidence="4">DSM 10669</strain>
    </source>
</reference>
<sequence length="415" mass="44220">MVCSKRLEENFRKLAAIGAQADGGITRLAFSDTDWEAREFIIELMKQAGLVVRVDAFGNLIGRREGTDNAAPVVMLGSHIDSVPNGGNFDGVLGVLAAIEVVQCLQAAGTQTYHPIEVVVFMAEESSRFGMATMGSKAFCGELLPTQLEKLMDKQGMTLAEAMRQRGLDPKQVAAARYTGAIKAFFELHIEQGKVLENAGEQIGIITGIAAPTRFKVVVTGQADHSGATPMNMRQDALTAAAEIILLVEKLAGQEAHNGTVGTIGMITAEPGVMNVIPGRVELGIDIRGIIATSKQQVIQELTAGLGEIKNRRGVAITSRTLTDEKPVEISREIVEFLHGIAKDGQYASRLMPSSAGHDAMHLAGIAPAGMLFIPCKDGISHNPAEWANIRDITAGTQVLFMAVSKLAAQEGKKP</sequence>
<keyword evidence="5" id="KW-1185">Reference proteome</keyword>
<proteinExistence type="inferred from homology"/>
<dbReference type="InterPro" id="IPR010158">
    <property type="entry name" value="Amidase_Cbmase"/>
</dbReference>
<name>A0ABZ3IRC5_9FIRM</name>
<dbReference type="PANTHER" id="PTHR32494">
    <property type="entry name" value="ALLANTOATE DEIMINASE-RELATED"/>
    <property type="match status" value="1"/>
</dbReference>
<dbReference type="SUPFAM" id="SSF55031">
    <property type="entry name" value="Bacterial exopeptidase dimerisation domain"/>
    <property type="match status" value="1"/>
</dbReference>